<dbReference type="EMBL" id="FXTX01000011">
    <property type="protein sequence ID" value="SMP13865.1"/>
    <property type="molecule type" value="Genomic_DNA"/>
</dbReference>
<dbReference type="Proteomes" id="UP001157947">
    <property type="component" value="Unassembled WGS sequence"/>
</dbReference>
<dbReference type="PANTHER" id="PTHR42743">
    <property type="entry name" value="AMINO-ACID AMINOTRANSFERASE"/>
    <property type="match status" value="1"/>
</dbReference>
<dbReference type="PANTHER" id="PTHR42743:SF5">
    <property type="entry name" value="AMINODEOXYCHORISMATE LYASE"/>
    <property type="match status" value="1"/>
</dbReference>
<comment type="caution">
    <text evidence="6">The sequence shown here is derived from an EMBL/GenBank/DDBJ whole genome shotgun (WGS) entry which is preliminary data.</text>
</comment>
<evidence type="ECO:0000256" key="2">
    <source>
        <dbReference type="ARBA" id="ARBA00009320"/>
    </source>
</evidence>
<comment type="similarity">
    <text evidence="2 4">Belongs to the class-IV pyridoxal-phosphate-dependent aminotransferase family.</text>
</comment>
<evidence type="ECO:0000313" key="7">
    <source>
        <dbReference type="Proteomes" id="UP001157947"/>
    </source>
</evidence>
<keyword evidence="7" id="KW-1185">Reference proteome</keyword>
<accession>A0AA46AEP3</accession>
<dbReference type="SUPFAM" id="SSF56752">
    <property type="entry name" value="D-aminoacid aminotransferase-like PLP-dependent enzymes"/>
    <property type="match status" value="1"/>
</dbReference>
<dbReference type="InterPro" id="IPR043132">
    <property type="entry name" value="BCAT-like_C"/>
</dbReference>
<name>A0AA46AEP3_9AQUI</name>
<comment type="cofactor">
    <cofactor evidence="1 5">
        <name>pyridoxal 5'-phosphate</name>
        <dbReference type="ChEBI" id="CHEBI:597326"/>
    </cofactor>
</comment>
<evidence type="ECO:0000256" key="5">
    <source>
        <dbReference type="RuleBase" id="RU004516"/>
    </source>
</evidence>
<dbReference type="Gene3D" id="3.20.10.10">
    <property type="entry name" value="D-amino Acid Aminotransferase, subunit A, domain 2"/>
    <property type="match status" value="1"/>
</dbReference>
<evidence type="ECO:0000256" key="4">
    <source>
        <dbReference type="RuleBase" id="RU004106"/>
    </source>
</evidence>
<dbReference type="GO" id="GO:0046394">
    <property type="term" value="P:carboxylic acid biosynthetic process"/>
    <property type="evidence" value="ECO:0007669"/>
    <property type="project" value="UniProtKB-ARBA"/>
</dbReference>
<dbReference type="PROSITE" id="PS00770">
    <property type="entry name" value="AA_TRANSFER_CLASS_4"/>
    <property type="match status" value="1"/>
</dbReference>
<protein>
    <submittedName>
        <fullName evidence="6">4-amino-4-deoxychorismate lyase</fullName>
    </submittedName>
</protein>
<keyword evidence="6" id="KW-0456">Lyase</keyword>
<dbReference type="AlphaFoldDB" id="A0AA46AEP3"/>
<reference evidence="6" key="1">
    <citation type="submission" date="2017-05" db="EMBL/GenBank/DDBJ databases">
        <authorList>
            <person name="Varghese N."/>
            <person name="Submissions S."/>
        </authorList>
    </citation>
    <scope>NUCLEOTIDE SEQUENCE</scope>
    <source>
        <strain evidence="6">DSM 18763</strain>
    </source>
</reference>
<dbReference type="InterPro" id="IPR001544">
    <property type="entry name" value="Aminotrans_IV"/>
</dbReference>
<dbReference type="GO" id="GO:0016829">
    <property type="term" value="F:lyase activity"/>
    <property type="evidence" value="ECO:0007669"/>
    <property type="project" value="UniProtKB-KW"/>
</dbReference>
<dbReference type="CDD" id="cd00449">
    <property type="entry name" value="PLPDE_IV"/>
    <property type="match status" value="1"/>
</dbReference>
<dbReference type="InterPro" id="IPR036038">
    <property type="entry name" value="Aminotransferase-like"/>
</dbReference>
<dbReference type="Gene3D" id="3.30.470.10">
    <property type="match status" value="1"/>
</dbReference>
<dbReference type="RefSeq" id="WP_265133764.1">
    <property type="nucleotide sequence ID" value="NZ_FXTX01000011.1"/>
</dbReference>
<dbReference type="InterPro" id="IPR018300">
    <property type="entry name" value="Aminotrans_IV_CS"/>
</dbReference>
<gene>
    <name evidence="6" type="ORF">SAMN06264868_11157</name>
</gene>
<organism evidence="6 7">
    <name type="scientific">Venenivibrio stagnispumantis</name>
    <dbReference type="NCBI Taxonomy" id="407998"/>
    <lineage>
        <taxon>Bacteria</taxon>
        <taxon>Pseudomonadati</taxon>
        <taxon>Aquificota</taxon>
        <taxon>Aquificia</taxon>
        <taxon>Aquificales</taxon>
        <taxon>Hydrogenothermaceae</taxon>
        <taxon>Venenivibrio</taxon>
    </lineage>
</organism>
<keyword evidence="3 5" id="KW-0663">Pyridoxal phosphate</keyword>
<evidence type="ECO:0000256" key="1">
    <source>
        <dbReference type="ARBA" id="ARBA00001933"/>
    </source>
</evidence>
<proteinExistence type="inferred from homology"/>
<evidence type="ECO:0000256" key="3">
    <source>
        <dbReference type="ARBA" id="ARBA00022898"/>
    </source>
</evidence>
<dbReference type="Pfam" id="PF01063">
    <property type="entry name" value="Aminotran_4"/>
    <property type="match status" value="1"/>
</dbReference>
<dbReference type="FunFam" id="3.20.10.10:FF:000002">
    <property type="entry name" value="D-alanine aminotransferase"/>
    <property type="match status" value="1"/>
</dbReference>
<dbReference type="GO" id="GO:0008652">
    <property type="term" value="P:amino acid biosynthetic process"/>
    <property type="evidence" value="ECO:0007669"/>
    <property type="project" value="UniProtKB-ARBA"/>
</dbReference>
<evidence type="ECO:0000313" key="6">
    <source>
        <dbReference type="EMBL" id="SMP13865.1"/>
    </source>
</evidence>
<dbReference type="InterPro" id="IPR043131">
    <property type="entry name" value="BCAT-like_N"/>
</dbReference>
<sequence>MEKIFLNGEILEDYKFIRAISYGEGVFETFRYKNKLPKTIKEHYERLIEGANFIKIPKITYEDYIYYIEEAIKKVENKDLYVKTLLFGEGSAYYPLQSYKSNLLIIIRDFQPVEKPYRLTVAPFRVHSLDPLLKIKSANYLRNIYGKRYANENGYDDVIILNENDEITETTSANIFWIKGKYLYTPSLDCGVLNGIARRVIIEEGKKQGFVVVEGRFNLKDLKQADKIFLTNALHWIIKVSEVKGV</sequence>
<dbReference type="InterPro" id="IPR050571">
    <property type="entry name" value="Class-IV_PLP-Dep_Aminotrnsfr"/>
</dbReference>